<dbReference type="Gramene" id="PRQ21668">
    <property type="protein sequence ID" value="PRQ21668"/>
    <property type="gene ID" value="RchiOBHm_Chr7g0241781"/>
</dbReference>
<proteinExistence type="predicted"/>
<reference evidence="1 2" key="1">
    <citation type="journal article" date="2018" name="Nat. Genet.">
        <title>The Rosa genome provides new insights in the design of modern roses.</title>
        <authorList>
            <person name="Bendahmane M."/>
        </authorList>
    </citation>
    <scope>NUCLEOTIDE SEQUENCE [LARGE SCALE GENOMIC DNA]</scope>
    <source>
        <strain evidence="2">cv. Old Blush</strain>
    </source>
</reference>
<name>A0A2P6PIC5_ROSCH</name>
<keyword evidence="2" id="KW-1185">Reference proteome</keyword>
<evidence type="ECO:0000313" key="2">
    <source>
        <dbReference type="Proteomes" id="UP000238479"/>
    </source>
</evidence>
<organism evidence="1 2">
    <name type="scientific">Rosa chinensis</name>
    <name type="common">China rose</name>
    <dbReference type="NCBI Taxonomy" id="74649"/>
    <lineage>
        <taxon>Eukaryota</taxon>
        <taxon>Viridiplantae</taxon>
        <taxon>Streptophyta</taxon>
        <taxon>Embryophyta</taxon>
        <taxon>Tracheophyta</taxon>
        <taxon>Spermatophyta</taxon>
        <taxon>Magnoliopsida</taxon>
        <taxon>eudicotyledons</taxon>
        <taxon>Gunneridae</taxon>
        <taxon>Pentapetalae</taxon>
        <taxon>rosids</taxon>
        <taxon>fabids</taxon>
        <taxon>Rosales</taxon>
        <taxon>Rosaceae</taxon>
        <taxon>Rosoideae</taxon>
        <taxon>Rosoideae incertae sedis</taxon>
        <taxon>Rosa</taxon>
    </lineage>
</organism>
<accession>A0A2P6PIC5</accession>
<protein>
    <submittedName>
        <fullName evidence="1">Uncharacterized protein</fullName>
    </submittedName>
</protein>
<dbReference type="EMBL" id="PDCK01000045">
    <property type="protein sequence ID" value="PRQ21668.1"/>
    <property type="molecule type" value="Genomic_DNA"/>
</dbReference>
<gene>
    <name evidence="1" type="ORF">RchiOBHm_Chr7g0241781</name>
</gene>
<dbReference type="AlphaFoldDB" id="A0A2P6PIC5"/>
<evidence type="ECO:0000313" key="1">
    <source>
        <dbReference type="EMBL" id="PRQ21668.1"/>
    </source>
</evidence>
<comment type="caution">
    <text evidence="1">The sequence shown here is derived from an EMBL/GenBank/DDBJ whole genome shotgun (WGS) entry which is preliminary data.</text>
</comment>
<dbReference type="Proteomes" id="UP000238479">
    <property type="component" value="Chromosome 7"/>
</dbReference>
<sequence length="56" mass="6342">MATVRLRFQILENRPMSVGSQLKDLLVGFQPNPALREPDVFSPLLAAIMIVISKYR</sequence>